<reference evidence="3 4" key="1">
    <citation type="submission" date="2017-12" db="EMBL/GenBank/DDBJ databases">
        <title>Isolation and characterization of estrogens degradatiion strain Microbacterium hominis SJTG1.</title>
        <authorList>
            <person name="Xiong W."/>
            <person name="Yin C."/>
            <person name="Zheng D."/>
            <person name="Liang R."/>
        </authorList>
    </citation>
    <scope>NUCLEOTIDE SEQUENCE [LARGE SCALE GENOMIC DNA]</scope>
    <source>
        <strain evidence="3 4">SJTG1</strain>
    </source>
</reference>
<sequence>MLITLAGPQQAWGSRSRFATRGTERAPTRSGVIGLLAAALGLERTEPLDVFDGLRFGVRIDRAGIVERDFQTARTLDGKTSMPLSDRHYLADAVFVAGLESEDHALLERLRQALREPRYPLYLGRRAFPPAGPVQARIVEGSLLESLSAEPWHGRAGHPPETLEILVDARPGDRVDLTLSDNPRSFDPRRRRYDWRDVTAGVVRRSDAPATAPAASGSARPEHDPFALTSDEEV</sequence>
<dbReference type="NCBIfam" id="TIGR01868">
    <property type="entry name" value="casD_Cas5e"/>
    <property type="match status" value="1"/>
</dbReference>
<dbReference type="Gene3D" id="3.30.70.2660">
    <property type="match status" value="1"/>
</dbReference>
<dbReference type="GO" id="GO:0043571">
    <property type="term" value="P:maintenance of CRISPR repeat elements"/>
    <property type="evidence" value="ECO:0007669"/>
    <property type="project" value="InterPro"/>
</dbReference>
<proteinExistence type="predicted"/>
<dbReference type="GO" id="GO:0051607">
    <property type="term" value="P:defense response to virus"/>
    <property type="evidence" value="ECO:0007669"/>
    <property type="project" value="UniProtKB-KW"/>
</dbReference>
<dbReference type="Pfam" id="PF09704">
    <property type="entry name" value="Cas_Cas5d"/>
    <property type="match status" value="1"/>
</dbReference>
<evidence type="ECO:0000313" key="3">
    <source>
        <dbReference type="EMBL" id="AUG31283.1"/>
    </source>
</evidence>
<gene>
    <name evidence="3" type="primary">cas5e</name>
    <name evidence="3" type="ORF">CXR34_16680</name>
</gene>
<evidence type="ECO:0000256" key="1">
    <source>
        <dbReference type="ARBA" id="ARBA00023118"/>
    </source>
</evidence>
<dbReference type="KEGG" id="mhos:CXR34_16680"/>
<dbReference type="EMBL" id="CP025299">
    <property type="protein sequence ID" value="AUG31283.1"/>
    <property type="molecule type" value="Genomic_DNA"/>
</dbReference>
<feature type="compositionally biased region" description="Low complexity" evidence="2">
    <location>
        <begin position="208"/>
        <end position="219"/>
    </location>
</feature>
<keyword evidence="1" id="KW-0051">Antiviral defense</keyword>
<dbReference type="CDD" id="cd09645">
    <property type="entry name" value="Cas5_I-E"/>
    <property type="match status" value="1"/>
</dbReference>
<dbReference type="InterPro" id="IPR021124">
    <property type="entry name" value="CRISPR-assoc_prot_Cas5"/>
</dbReference>
<dbReference type="NCBIfam" id="TIGR02593">
    <property type="entry name" value="CRISPR_cas5"/>
    <property type="match status" value="1"/>
</dbReference>
<dbReference type="GO" id="GO:0003723">
    <property type="term" value="F:RNA binding"/>
    <property type="evidence" value="ECO:0007669"/>
    <property type="project" value="InterPro"/>
</dbReference>
<name>A0A2K9E2R5_9MICO</name>
<dbReference type="InterPro" id="IPR010147">
    <property type="entry name" value="CRISPR-assoc_prot_CasD"/>
</dbReference>
<accession>A0A2K9E2R5</accession>
<dbReference type="AlphaFoldDB" id="A0A2K9E2R5"/>
<organism evidence="3 4">
    <name type="scientific">Microbacterium hominis</name>
    <dbReference type="NCBI Taxonomy" id="162426"/>
    <lineage>
        <taxon>Bacteria</taxon>
        <taxon>Bacillati</taxon>
        <taxon>Actinomycetota</taxon>
        <taxon>Actinomycetes</taxon>
        <taxon>Micrococcales</taxon>
        <taxon>Microbacteriaceae</taxon>
        <taxon>Microbacterium</taxon>
    </lineage>
</organism>
<protein>
    <submittedName>
        <fullName evidence="3">Type I-E CRISPR-associated protein Cas5/CasD</fullName>
    </submittedName>
</protein>
<dbReference type="InterPro" id="IPR013422">
    <property type="entry name" value="CRISPR-assoc_prot_Cas5_N"/>
</dbReference>
<evidence type="ECO:0000313" key="4">
    <source>
        <dbReference type="Proteomes" id="UP000233276"/>
    </source>
</evidence>
<feature type="region of interest" description="Disordered" evidence="2">
    <location>
        <begin position="202"/>
        <end position="234"/>
    </location>
</feature>
<evidence type="ECO:0000256" key="2">
    <source>
        <dbReference type="SAM" id="MobiDB-lite"/>
    </source>
</evidence>
<dbReference type="Proteomes" id="UP000233276">
    <property type="component" value="Chromosome"/>
</dbReference>